<name>S8EE55_9LAMI</name>
<keyword evidence="2" id="KW-1185">Reference proteome</keyword>
<sequence>SGINGRHYWKDSSLDNRYCNWYSCDWLNRYFLLWVIFRIRFIPVVITQSVGTQRDSLLSLPSNQTKKVPVGFFARKGSSFI</sequence>
<feature type="non-terminal residue" evidence="1">
    <location>
        <position position="1"/>
    </location>
</feature>
<dbReference type="OrthoDB" id="1720429at2759"/>
<protein>
    <submittedName>
        <fullName evidence="1">Uncharacterized protein</fullName>
    </submittedName>
</protein>
<organism evidence="1 2">
    <name type="scientific">Genlisea aurea</name>
    <dbReference type="NCBI Taxonomy" id="192259"/>
    <lineage>
        <taxon>Eukaryota</taxon>
        <taxon>Viridiplantae</taxon>
        <taxon>Streptophyta</taxon>
        <taxon>Embryophyta</taxon>
        <taxon>Tracheophyta</taxon>
        <taxon>Spermatophyta</taxon>
        <taxon>Magnoliopsida</taxon>
        <taxon>eudicotyledons</taxon>
        <taxon>Gunneridae</taxon>
        <taxon>Pentapetalae</taxon>
        <taxon>asterids</taxon>
        <taxon>lamiids</taxon>
        <taxon>Lamiales</taxon>
        <taxon>Lentibulariaceae</taxon>
        <taxon>Genlisea</taxon>
    </lineage>
</organism>
<evidence type="ECO:0000313" key="2">
    <source>
        <dbReference type="Proteomes" id="UP000015453"/>
    </source>
</evidence>
<comment type="caution">
    <text evidence="1">The sequence shown here is derived from an EMBL/GenBank/DDBJ whole genome shotgun (WGS) entry which is preliminary data.</text>
</comment>
<accession>S8EE55</accession>
<dbReference type="Proteomes" id="UP000015453">
    <property type="component" value="Unassembled WGS sequence"/>
</dbReference>
<gene>
    <name evidence="1" type="ORF">M569_00483</name>
</gene>
<proteinExistence type="predicted"/>
<dbReference type="AlphaFoldDB" id="S8EE55"/>
<dbReference type="EMBL" id="AUSU01000124">
    <property type="protein sequence ID" value="EPS74273.1"/>
    <property type="molecule type" value="Genomic_DNA"/>
</dbReference>
<reference evidence="1 2" key="1">
    <citation type="journal article" date="2013" name="BMC Genomics">
        <title>The miniature genome of a carnivorous plant Genlisea aurea contains a low number of genes and short non-coding sequences.</title>
        <authorList>
            <person name="Leushkin E.V."/>
            <person name="Sutormin R.A."/>
            <person name="Nabieva E.R."/>
            <person name="Penin A.A."/>
            <person name="Kondrashov A.S."/>
            <person name="Logacheva M.D."/>
        </authorList>
    </citation>
    <scope>NUCLEOTIDE SEQUENCE [LARGE SCALE GENOMIC DNA]</scope>
</reference>
<evidence type="ECO:0000313" key="1">
    <source>
        <dbReference type="EMBL" id="EPS74273.1"/>
    </source>
</evidence>